<evidence type="ECO:0000313" key="3">
    <source>
        <dbReference type="EMBL" id="PSL03612.1"/>
    </source>
</evidence>
<gene>
    <name evidence="3" type="ORF">CLV30_10793</name>
</gene>
<comment type="similarity">
    <text evidence="1 2">Belongs to the phD/YefM antitoxin family.</text>
</comment>
<dbReference type="Proteomes" id="UP000243528">
    <property type="component" value="Unassembled WGS sequence"/>
</dbReference>
<dbReference type="NCBIfam" id="TIGR01552">
    <property type="entry name" value="phd_fam"/>
    <property type="match status" value="1"/>
</dbReference>
<evidence type="ECO:0000256" key="1">
    <source>
        <dbReference type="ARBA" id="ARBA00009981"/>
    </source>
</evidence>
<dbReference type="InterPro" id="IPR006442">
    <property type="entry name" value="Antitoxin_Phd/YefM"/>
</dbReference>
<sequence length="83" mass="9362">MTRTIPHRELRNNSSAVLRDVQAGESIEISNHGEVVAVLVPPERRSRSLPFREARVTGGFSELPRVRRESSVQEALDDLRGDR</sequence>
<dbReference type="EMBL" id="PYGE01000007">
    <property type="protein sequence ID" value="PSL03612.1"/>
    <property type="molecule type" value="Genomic_DNA"/>
</dbReference>
<comment type="function">
    <text evidence="2">Antitoxin component of a type II toxin-antitoxin (TA) system.</text>
</comment>
<name>A0A2P8E2C5_9ACTN</name>
<comment type="caution">
    <text evidence="3">The sequence shown here is derived from an EMBL/GenBank/DDBJ whole genome shotgun (WGS) entry which is preliminary data.</text>
</comment>
<accession>A0A2P8E2C5</accession>
<dbReference type="SUPFAM" id="SSF143120">
    <property type="entry name" value="YefM-like"/>
    <property type="match status" value="1"/>
</dbReference>
<keyword evidence="4" id="KW-1185">Reference proteome</keyword>
<organism evidence="3 4">
    <name type="scientific">Haloactinopolyspora alba</name>
    <dbReference type="NCBI Taxonomy" id="648780"/>
    <lineage>
        <taxon>Bacteria</taxon>
        <taxon>Bacillati</taxon>
        <taxon>Actinomycetota</taxon>
        <taxon>Actinomycetes</taxon>
        <taxon>Jiangellales</taxon>
        <taxon>Jiangellaceae</taxon>
        <taxon>Haloactinopolyspora</taxon>
    </lineage>
</organism>
<evidence type="ECO:0000256" key="2">
    <source>
        <dbReference type="RuleBase" id="RU362080"/>
    </source>
</evidence>
<dbReference type="Gene3D" id="3.40.1620.10">
    <property type="entry name" value="YefM-like domain"/>
    <property type="match status" value="1"/>
</dbReference>
<protein>
    <recommendedName>
        <fullName evidence="2">Antitoxin</fullName>
    </recommendedName>
</protein>
<proteinExistence type="inferred from homology"/>
<dbReference type="AlphaFoldDB" id="A0A2P8E2C5"/>
<dbReference type="RefSeq" id="WP_205740754.1">
    <property type="nucleotide sequence ID" value="NZ_PYGE01000007.1"/>
</dbReference>
<dbReference type="InterPro" id="IPR036165">
    <property type="entry name" value="YefM-like_sf"/>
</dbReference>
<reference evidence="3 4" key="1">
    <citation type="submission" date="2018-03" db="EMBL/GenBank/DDBJ databases">
        <title>Genomic Encyclopedia of Archaeal and Bacterial Type Strains, Phase II (KMG-II): from individual species to whole genera.</title>
        <authorList>
            <person name="Goeker M."/>
        </authorList>
    </citation>
    <scope>NUCLEOTIDE SEQUENCE [LARGE SCALE GENOMIC DNA]</scope>
    <source>
        <strain evidence="3 4">DSM 45211</strain>
    </source>
</reference>
<dbReference type="Pfam" id="PF02604">
    <property type="entry name" value="PhdYeFM_antitox"/>
    <property type="match status" value="1"/>
</dbReference>
<evidence type="ECO:0000313" key="4">
    <source>
        <dbReference type="Proteomes" id="UP000243528"/>
    </source>
</evidence>